<dbReference type="Proteomes" id="UP000315217">
    <property type="component" value="Unassembled WGS sequence"/>
</dbReference>
<dbReference type="FunFam" id="3.40.50.720:FF:000084">
    <property type="entry name" value="Short-chain dehydrogenase reductase"/>
    <property type="match status" value="1"/>
</dbReference>
<dbReference type="GO" id="GO:0016616">
    <property type="term" value="F:oxidoreductase activity, acting on the CH-OH group of donors, NAD or NADP as acceptor"/>
    <property type="evidence" value="ECO:0007669"/>
    <property type="project" value="TreeGrafter"/>
</dbReference>
<proteinExistence type="inferred from homology"/>
<dbReference type="PANTHER" id="PTHR42760">
    <property type="entry name" value="SHORT-CHAIN DEHYDROGENASES/REDUCTASES FAMILY MEMBER"/>
    <property type="match status" value="1"/>
</dbReference>
<dbReference type="Pfam" id="PF13561">
    <property type="entry name" value="adh_short_C2"/>
    <property type="match status" value="1"/>
</dbReference>
<organism evidence="3 6">
    <name type="scientific">Candidatus Segetimicrobium genomatis</name>
    <dbReference type="NCBI Taxonomy" id="2569760"/>
    <lineage>
        <taxon>Bacteria</taxon>
        <taxon>Bacillati</taxon>
        <taxon>Candidatus Sysuimicrobiota</taxon>
        <taxon>Candidatus Sysuimicrobiia</taxon>
        <taxon>Candidatus Sysuimicrobiales</taxon>
        <taxon>Candidatus Segetimicrobiaceae</taxon>
        <taxon>Candidatus Segetimicrobium</taxon>
    </lineage>
</organism>
<reference evidence="5 6" key="1">
    <citation type="journal article" date="2019" name="Nat. Microbiol.">
        <title>Mediterranean grassland soil C-N compound turnover is dependent on rainfall and depth, and is mediated by genomically divergent microorganisms.</title>
        <authorList>
            <person name="Diamond S."/>
            <person name="Andeer P.F."/>
            <person name="Li Z."/>
            <person name="Crits-Christoph A."/>
            <person name="Burstein D."/>
            <person name="Anantharaman K."/>
            <person name="Lane K.R."/>
            <person name="Thomas B.C."/>
            <person name="Pan C."/>
            <person name="Northen T.R."/>
            <person name="Banfield J.F."/>
        </authorList>
    </citation>
    <scope>NUCLEOTIDE SEQUENCE [LARGE SCALE GENOMIC DNA]</scope>
    <source>
        <strain evidence="4">NP_1</strain>
        <strain evidence="3">NP_2</strain>
    </source>
</reference>
<dbReference type="PRINTS" id="PR00080">
    <property type="entry name" value="SDRFAMILY"/>
</dbReference>
<dbReference type="InterPro" id="IPR036291">
    <property type="entry name" value="NAD(P)-bd_dom_sf"/>
</dbReference>
<evidence type="ECO:0000313" key="4">
    <source>
        <dbReference type="EMBL" id="TMJ13342.1"/>
    </source>
</evidence>
<comment type="similarity">
    <text evidence="1">Belongs to the short-chain dehydrogenases/reductases (SDR) family.</text>
</comment>
<sequence length="256" mass="26572">MTTVAVVTGAGQGIGRAIARRLCGDGFAVALVDLNAGGLAETAEELGRDGAQTLQVQADLTEIGNIARAIDQVGEAWGRIDALVNNAGREVTRPFLETTEADWDAMLTLNLRTVFFATQLAARAMIAGGVHGRIVNIASIAGRSGRADQAAYGAAKAGVISVTRSAALALAARGITVNAVCPGVVDTAMTQRIHDIRSKMAGISPEESLRRMIARIPLGRIASPDDVARAVAFFCSPQAEYVTGQALNVCGGIEMD</sequence>
<dbReference type="Gene3D" id="3.40.50.720">
    <property type="entry name" value="NAD(P)-binding Rossmann-like Domain"/>
    <property type="match status" value="1"/>
</dbReference>
<dbReference type="PRINTS" id="PR00081">
    <property type="entry name" value="GDHRDH"/>
</dbReference>
<accession>A0A537LQX6</accession>
<dbReference type="InterPro" id="IPR020904">
    <property type="entry name" value="Sc_DH/Rdtase_CS"/>
</dbReference>
<evidence type="ECO:0000313" key="3">
    <source>
        <dbReference type="EMBL" id="TMJ10421.1"/>
    </source>
</evidence>
<dbReference type="AlphaFoldDB" id="A0A537LQX6"/>
<dbReference type="InterPro" id="IPR002347">
    <property type="entry name" value="SDR_fam"/>
</dbReference>
<evidence type="ECO:0000313" key="6">
    <source>
        <dbReference type="Proteomes" id="UP000318661"/>
    </source>
</evidence>
<keyword evidence="2" id="KW-0560">Oxidoreductase</keyword>
<dbReference type="PANTHER" id="PTHR42760:SF133">
    <property type="entry name" value="3-OXOACYL-[ACYL-CARRIER-PROTEIN] REDUCTASE"/>
    <property type="match status" value="1"/>
</dbReference>
<dbReference type="PROSITE" id="PS00061">
    <property type="entry name" value="ADH_SHORT"/>
    <property type="match status" value="1"/>
</dbReference>
<comment type="caution">
    <text evidence="3">The sequence shown here is derived from an EMBL/GenBank/DDBJ whole genome shotgun (WGS) entry which is preliminary data.</text>
</comment>
<name>A0A537LQX6_9BACT</name>
<gene>
    <name evidence="4" type="ORF">E6G98_00710</name>
    <name evidence="3" type="ORF">E6G99_00645</name>
</gene>
<protein>
    <submittedName>
        <fullName evidence="3">SDR family oxidoreductase</fullName>
    </submittedName>
</protein>
<dbReference type="Proteomes" id="UP000318661">
    <property type="component" value="Unassembled WGS sequence"/>
</dbReference>
<dbReference type="EMBL" id="VBAI01000008">
    <property type="protein sequence ID" value="TMJ13342.1"/>
    <property type="molecule type" value="Genomic_DNA"/>
</dbReference>
<dbReference type="SUPFAM" id="SSF51735">
    <property type="entry name" value="NAD(P)-binding Rossmann-fold domains"/>
    <property type="match status" value="1"/>
</dbReference>
<evidence type="ECO:0000256" key="2">
    <source>
        <dbReference type="ARBA" id="ARBA00023002"/>
    </source>
</evidence>
<dbReference type="EMBL" id="VBAJ01000012">
    <property type="protein sequence ID" value="TMJ10421.1"/>
    <property type="molecule type" value="Genomic_DNA"/>
</dbReference>
<evidence type="ECO:0000256" key="1">
    <source>
        <dbReference type="ARBA" id="ARBA00006484"/>
    </source>
</evidence>
<evidence type="ECO:0000313" key="5">
    <source>
        <dbReference type="Proteomes" id="UP000315217"/>
    </source>
</evidence>